<gene>
    <name evidence="1" type="ORF">AC812_16910</name>
</gene>
<dbReference type="RefSeq" id="WP_061916977.1">
    <property type="nucleotide sequence ID" value="NZ_DF967971.1"/>
</dbReference>
<dbReference type="OrthoDB" id="159695at2"/>
<proteinExistence type="predicted"/>
<protein>
    <submittedName>
        <fullName evidence="1">Uncharacterized protein</fullName>
    </submittedName>
</protein>
<organism evidence="1 2">
    <name type="scientific">Bellilinea caldifistulae</name>
    <dbReference type="NCBI Taxonomy" id="360411"/>
    <lineage>
        <taxon>Bacteria</taxon>
        <taxon>Bacillati</taxon>
        <taxon>Chloroflexota</taxon>
        <taxon>Anaerolineae</taxon>
        <taxon>Anaerolineales</taxon>
        <taxon>Anaerolineaceae</taxon>
        <taxon>Bellilinea</taxon>
    </lineage>
</organism>
<dbReference type="Proteomes" id="UP000050514">
    <property type="component" value="Unassembled WGS sequence"/>
</dbReference>
<dbReference type="PATRIC" id="fig|360411.5.peg.1176"/>
<evidence type="ECO:0000313" key="1">
    <source>
        <dbReference type="EMBL" id="KPL70819.1"/>
    </source>
</evidence>
<reference evidence="1 2" key="1">
    <citation type="submission" date="2015-07" db="EMBL/GenBank/DDBJ databases">
        <title>Draft genome of Bellilinea caldifistulae DSM 17877.</title>
        <authorList>
            <person name="Hemp J."/>
            <person name="Ward L.M."/>
            <person name="Pace L.A."/>
            <person name="Fischer W.W."/>
        </authorList>
    </citation>
    <scope>NUCLEOTIDE SEQUENCE [LARGE SCALE GENOMIC DNA]</scope>
    <source>
        <strain evidence="1 2">GOMI-1</strain>
    </source>
</reference>
<accession>A0A0P6WX67</accession>
<name>A0A0P6WX67_9CHLR</name>
<evidence type="ECO:0000313" key="2">
    <source>
        <dbReference type="Proteomes" id="UP000050514"/>
    </source>
</evidence>
<dbReference type="EMBL" id="LGHJ01000029">
    <property type="protein sequence ID" value="KPL70819.1"/>
    <property type="molecule type" value="Genomic_DNA"/>
</dbReference>
<comment type="caution">
    <text evidence="1">The sequence shown here is derived from an EMBL/GenBank/DDBJ whole genome shotgun (WGS) entry which is preliminary data.</text>
</comment>
<keyword evidence="2" id="KW-1185">Reference proteome</keyword>
<dbReference type="AlphaFoldDB" id="A0A0P6WX67"/>
<dbReference type="STRING" id="360411.AC812_16910"/>
<sequence>MNKPWHHIVGSILITLIAIGLLQFSNHSVVASSGGIPTNIVFVKKDANTSFDRQWNWTITKTGDQTSLTLAPGQSVPVNYTVTVQSVAVDSNWKVTGSISFQNTASEPATITAVTDVISGGIVASVDCGTTFPFTLPAGYTKVCTYQATLPDGSSRTNTATVETSGNVPGSSFTIPFSFGNPNNEVDECITVEDDQIGSLGVVCAGESPKTFNYTLNVGGSEQCGLYQFANVASFVSNDSGKKGSAKYVVNFDIPCTEACTLTPGYWKTHSKYGPAPYDSTWALLGEDNAFFLSGQTNYQVLWTSPSGGNAYYILAHAYLAAKLNVLNGASTTASVDAALAFAESFFSTYSPTSTLSRSVRNTAISQAGILDNYNNGLIGPGHCGK</sequence>